<feature type="transmembrane region" description="Helical" evidence="2">
    <location>
        <begin position="68"/>
        <end position="90"/>
    </location>
</feature>
<keyword evidence="2" id="KW-1133">Transmembrane helix</keyword>
<keyword evidence="2" id="KW-0472">Membrane</keyword>
<proteinExistence type="predicted"/>
<evidence type="ECO:0000256" key="1">
    <source>
        <dbReference type="SAM" id="MobiDB-lite"/>
    </source>
</evidence>
<dbReference type="Proteomes" id="UP000314294">
    <property type="component" value="Unassembled WGS sequence"/>
</dbReference>
<dbReference type="AlphaFoldDB" id="A0A4Z2IDE5"/>
<sequence>MNVGDEDAEKLIPSHRSVLSDSLFDQPASLGPRNPIGPLFISGERVRENESKLCRVDEKEPGQRRRSFALTFAVVRGVLLLLIVGAKDLLLRLRGPCRLRGGRRERRGRRGTHRRFLLGLRPVNTTVGHPARPRLNCTEGVRMFDILHKNDPTPPPHPPYLFRKALWRRRSTHKARPHFFFVVKPELNSIGQERGTGGREDSVQQLPLSAVDSRGCNSGGIRQTKP</sequence>
<comment type="caution">
    <text evidence="3">The sequence shown here is derived from an EMBL/GenBank/DDBJ whole genome shotgun (WGS) entry which is preliminary data.</text>
</comment>
<name>A0A4Z2IDE5_9TELE</name>
<evidence type="ECO:0000256" key="2">
    <source>
        <dbReference type="SAM" id="Phobius"/>
    </source>
</evidence>
<dbReference type="EMBL" id="SRLO01000097">
    <property type="protein sequence ID" value="TNN75976.1"/>
    <property type="molecule type" value="Genomic_DNA"/>
</dbReference>
<feature type="region of interest" description="Disordered" evidence="1">
    <location>
        <begin position="192"/>
        <end position="226"/>
    </location>
</feature>
<reference evidence="3 4" key="1">
    <citation type="submission" date="2019-03" db="EMBL/GenBank/DDBJ databases">
        <title>First draft genome of Liparis tanakae, snailfish: a comprehensive survey of snailfish specific genes.</title>
        <authorList>
            <person name="Kim W."/>
            <person name="Song I."/>
            <person name="Jeong J.-H."/>
            <person name="Kim D."/>
            <person name="Kim S."/>
            <person name="Ryu S."/>
            <person name="Song J.Y."/>
            <person name="Lee S.K."/>
        </authorList>
    </citation>
    <scope>NUCLEOTIDE SEQUENCE [LARGE SCALE GENOMIC DNA]</scope>
    <source>
        <tissue evidence="3">Muscle</tissue>
    </source>
</reference>
<evidence type="ECO:0000313" key="4">
    <source>
        <dbReference type="Proteomes" id="UP000314294"/>
    </source>
</evidence>
<keyword evidence="2" id="KW-0812">Transmembrane</keyword>
<gene>
    <name evidence="3" type="ORF">EYF80_013739</name>
</gene>
<organism evidence="3 4">
    <name type="scientific">Liparis tanakae</name>
    <name type="common">Tanaka's snailfish</name>
    <dbReference type="NCBI Taxonomy" id="230148"/>
    <lineage>
        <taxon>Eukaryota</taxon>
        <taxon>Metazoa</taxon>
        <taxon>Chordata</taxon>
        <taxon>Craniata</taxon>
        <taxon>Vertebrata</taxon>
        <taxon>Euteleostomi</taxon>
        <taxon>Actinopterygii</taxon>
        <taxon>Neopterygii</taxon>
        <taxon>Teleostei</taxon>
        <taxon>Neoteleostei</taxon>
        <taxon>Acanthomorphata</taxon>
        <taxon>Eupercaria</taxon>
        <taxon>Perciformes</taxon>
        <taxon>Cottioidei</taxon>
        <taxon>Cottales</taxon>
        <taxon>Liparidae</taxon>
        <taxon>Liparis</taxon>
    </lineage>
</organism>
<protein>
    <submittedName>
        <fullName evidence="3">Uncharacterized protein</fullName>
    </submittedName>
</protein>
<keyword evidence="4" id="KW-1185">Reference proteome</keyword>
<evidence type="ECO:0000313" key="3">
    <source>
        <dbReference type="EMBL" id="TNN75976.1"/>
    </source>
</evidence>
<accession>A0A4Z2IDE5</accession>